<evidence type="ECO:0000313" key="3">
    <source>
        <dbReference type="Proteomes" id="UP000652761"/>
    </source>
</evidence>
<keyword evidence="3" id="KW-1185">Reference proteome</keyword>
<name>A0A843XGK5_COLES</name>
<comment type="caution">
    <text evidence="2">The sequence shown here is derived from an EMBL/GenBank/DDBJ whole genome shotgun (WGS) entry which is preliminary data.</text>
</comment>
<accession>A0A843XGK5</accession>
<proteinExistence type="predicted"/>
<dbReference type="AlphaFoldDB" id="A0A843XGK5"/>
<dbReference type="EMBL" id="NMUH01008361">
    <property type="protein sequence ID" value="MQM18674.1"/>
    <property type="molecule type" value="Genomic_DNA"/>
</dbReference>
<protein>
    <submittedName>
        <fullName evidence="2">Uncharacterized protein</fullName>
    </submittedName>
</protein>
<evidence type="ECO:0000313" key="2">
    <source>
        <dbReference type="EMBL" id="MQM18674.1"/>
    </source>
</evidence>
<dbReference type="Proteomes" id="UP000652761">
    <property type="component" value="Unassembled WGS sequence"/>
</dbReference>
<feature type="region of interest" description="Disordered" evidence="1">
    <location>
        <begin position="67"/>
        <end position="155"/>
    </location>
</feature>
<evidence type="ECO:0000256" key="1">
    <source>
        <dbReference type="SAM" id="MobiDB-lite"/>
    </source>
</evidence>
<sequence length="155" mass="16351">MQSCILGNPNSCLSVEEGFLKPHTLYGRKKSSLRSCGGVLGNWGSRRSPHQAVLLPRCVCCDLLRPSSSSRPKGTSVDTTWASVDTLSQNSPEGVLGRSPHQQEEENNKVADVAATGVEAIATTTTTATTTASSTYGKSSSSSSNSSNSKEQERS</sequence>
<feature type="compositionally biased region" description="Polar residues" evidence="1">
    <location>
        <begin position="67"/>
        <end position="92"/>
    </location>
</feature>
<gene>
    <name evidence="2" type="ORF">Taro_051669</name>
</gene>
<feature type="compositionally biased region" description="Low complexity" evidence="1">
    <location>
        <begin position="113"/>
        <end position="149"/>
    </location>
</feature>
<organism evidence="2 3">
    <name type="scientific">Colocasia esculenta</name>
    <name type="common">Wild taro</name>
    <name type="synonym">Arum esculentum</name>
    <dbReference type="NCBI Taxonomy" id="4460"/>
    <lineage>
        <taxon>Eukaryota</taxon>
        <taxon>Viridiplantae</taxon>
        <taxon>Streptophyta</taxon>
        <taxon>Embryophyta</taxon>
        <taxon>Tracheophyta</taxon>
        <taxon>Spermatophyta</taxon>
        <taxon>Magnoliopsida</taxon>
        <taxon>Liliopsida</taxon>
        <taxon>Araceae</taxon>
        <taxon>Aroideae</taxon>
        <taxon>Colocasieae</taxon>
        <taxon>Colocasia</taxon>
    </lineage>
</organism>
<reference evidence="2" key="1">
    <citation type="submission" date="2017-07" db="EMBL/GenBank/DDBJ databases">
        <title>Taro Niue Genome Assembly and Annotation.</title>
        <authorList>
            <person name="Atibalentja N."/>
            <person name="Keating K."/>
            <person name="Fields C.J."/>
        </authorList>
    </citation>
    <scope>NUCLEOTIDE SEQUENCE</scope>
    <source>
        <strain evidence="2">Niue_2</strain>
        <tissue evidence="2">Leaf</tissue>
    </source>
</reference>